<proteinExistence type="predicted"/>
<dbReference type="EMBL" id="AMRA01000072">
    <property type="protein sequence ID" value="EKF23316.1"/>
    <property type="molecule type" value="Genomic_DNA"/>
</dbReference>
<evidence type="ECO:0000313" key="2">
    <source>
        <dbReference type="Proteomes" id="UP000006265"/>
    </source>
</evidence>
<accession>K5BFP6</accession>
<comment type="caution">
    <text evidence="1">The sequence shown here is derived from an EMBL/GenBank/DDBJ whole genome shotgun (WGS) entry which is preliminary data.</text>
</comment>
<organism evidence="1 2">
    <name type="scientific">Mycolicibacterium hassiacum (strain DSM 44199 / CIP 105218 / JCM 12690 / 3849)</name>
    <name type="common">Mycobacterium hassiacum</name>
    <dbReference type="NCBI Taxonomy" id="1122247"/>
    <lineage>
        <taxon>Bacteria</taxon>
        <taxon>Bacillati</taxon>
        <taxon>Actinomycetota</taxon>
        <taxon>Actinomycetes</taxon>
        <taxon>Mycobacteriales</taxon>
        <taxon>Mycobacteriaceae</taxon>
        <taxon>Mycolicibacterium</taxon>
    </lineage>
</organism>
<gene>
    <name evidence="1" type="ORF">C731_2652</name>
</gene>
<keyword evidence="2" id="KW-1185">Reference proteome</keyword>
<dbReference type="PATRIC" id="fig|1122247.3.peg.2547"/>
<dbReference type="Proteomes" id="UP000006265">
    <property type="component" value="Unassembled WGS sequence"/>
</dbReference>
<reference evidence="1 2" key="1">
    <citation type="journal article" date="2012" name="J. Bacteriol.">
        <title>Genome sequence of Mycobacterium hassiacum DSM 44199, a rare source of heat-stable mycobacterial proteins.</title>
        <authorList>
            <person name="Tiago I."/>
            <person name="Maranha A."/>
            <person name="Mendes V."/>
            <person name="Alarico S."/>
            <person name="Moynihan P.J."/>
            <person name="Clarke A.J."/>
            <person name="Macedo-Ribeiro S."/>
            <person name="Pereira P.J."/>
            <person name="Empadinhas N."/>
        </authorList>
    </citation>
    <scope>NUCLEOTIDE SEQUENCE [LARGE SCALE GENOMIC DNA]</scope>
    <source>
        <strain evidence="2">DSM 44199 / CIP 105218 / JCM 12690 / 3849</strain>
    </source>
</reference>
<name>K5BFP6_MYCHD</name>
<protein>
    <submittedName>
        <fullName evidence="1">Uncharacterized protein</fullName>
    </submittedName>
</protein>
<evidence type="ECO:0000313" key="1">
    <source>
        <dbReference type="EMBL" id="EKF23316.1"/>
    </source>
</evidence>
<dbReference type="AlphaFoldDB" id="K5BFP6"/>
<sequence>MLAHGERCRDTELTHVCRPLEVAWPASGRYARCCCPA</sequence>